<dbReference type="InterPro" id="IPR007608">
    <property type="entry name" value="Senescence_reg_S40"/>
</dbReference>
<dbReference type="PANTHER" id="PTHR33083:SF123">
    <property type="entry name" value="EXPRESSED PROTEIN"/>
    <property type="match status" value="1"/>
</dbReference>
<keyword evidence="4" id="KW-1185">Reference proteome</keyword>
<evidence type="ECO:0000256" key="2">
    <source>
        <dbReference type="SAM" id="MobiDB-lite"/>
    </source>
</evidence>
<feature type="region of interest" description="Disordered" evidence="2">
    <location>
        <begin position="157"/>
        <end position="179"/>
    </location>
</feature>
<name>A0A8K0ILV7_COCNU</name>
<dbReference type="GO" id="GO:0010150">
    <property type="term" value="P:leaf senescence"/>
    <property type="evidence" value="ECO:0007669"/>
    <property type="project" value="UniProtKB-ARBA"/>
</dbReference>
<evidence type="ECO:0000313" key="4">
    <source>
        <dbReference type="Proteomes" id="UP000797356"/>
    </source>
</evidence>
<reference evidence="3" key="1">
    <citation type="journal article" date="2017" name="Gigascience">
        <title>The genome draft of coconut (Cocos nucifera).</title>
        <authorList>
            <person name="Xiao Y."/>
            <person name="Xu P."/>
            <person name="Fan H."/>
            <person name="Baudouin L."/>
            <person name="Xia W."/>
            <person name="Bocs S."/>
            <person name="Xu J."/>
            <person name="Li Q."/>
            <person name="Guo A."/>
            <person name="Zhou L."/>
            <person name="Li J."/>
            <person name="Wu Y."/>
            <person name="Ma Z."/>
            <person name="Armero A."/>
            <person name="Issali A.E."/>
            <person name="Liu N."/>
            <person name="Peng M."/>
            <person name="Yang Y."/>
        </authorList>
    </citation>
    <scope>NUCLEOTIDE SEQUENCE</scope>
    <source>
        <tissue evidence="3">Spear leaf of Hainan Tall coconut</tissue>
    </source>
</reference>
<protein>
    <recommendedName>
        <fullName evidence="5">Senescence regulator</fullName>
    </recommendedName>
</protein>
<gene>
    <name evidence="3" type="ORF">COCNU_10G004850</name>
</gene>
<dbReference type="AlphaFoldDB" id="A0A8K0ILV7"/>
<dbReference type="PANTHER" id="PTHR33083">
    <property type="entry name" value="EXPRESSED PROTEIN"/>
    <property type="match status" value="1"/>
</dbReference>
<comment type="caution">
    <text evidence="3">The sequence shown here is derived from an EMBL/GenBank/DDBJ whole genome shotgun (WGS) entry which is preliminary data.</text>
</comment>
<feature type="compositionally biased region" description="Acidic residues" evidence="2">
    <location>
        <begin position="163"/>
        <end position="178"/>
    </location>
</feature>
<organism evidence="3 4">
    <name type="scientific">Cocos nucifera</name>
    <name type="common">Coconut palm</name>
    <dbReference type="NCBI Taxonomy" id="13894"/>
    <lineage>
        <taxon>Eukaryota</taxon>
        <taxon>Viridiplantae</taxon>
        <taxon>Streptophyta</taxon>
        <taxon>Embryophyta</taxon>
        <taxon>Tracheophyta</taxon>
        <taxon>Spermatophyta</taxon>
        <taxon>Magnoliopsida</taxon>
        <taxon>Liliopsida</taxon>
        <taxon>Arecaceae</taxon>
        <taxon>Arecoideae</taxon>
        <taxon>Cocoseae</taxon>
        <taxon>Attaleinae</taxon>
        <taxon>Cocos</taxon>
    </lineage>
</organism>
<comment type="similarity">
    <text evidence="1">Belongs to the senescence regulator S40 family.</text>
</comment>
<feature type="compositionally biased region" description="Low complexity" evidence="2">
    <location>
        <begin position="47"/>
        <end position="71"/>
    </location>
</feature>
<evidence type="ECO:0000256" key="1">
    <source>
        <dbReference type="ARBA" id="ARBA00034773"/>
    </source>
</evidence>
<accession>A0A8K0ILV7</accession>
<dbReference type="Pfam" id="PF04520">
    <property type="entry name" value="Senescence_reg"/>
    <property type="match status" value="1"/>
</dbReference>
<evidence type="ECO:0000313" key="3">
    <source>
        <dbReference type="EMBL" id="KAG1362266.1"/>
    </source>
</evidence>
<dbReference type="Proteomes" id="UP000797356">
    <property type="component" value="Chromosome 10"/>
</dbReference>
<sequence length="222" mass="23994">MSEEASVPLDANLTSSSSARFLGLLKQPDSDPYPNLEFDESDVVWSSSASELSSASSSPSAAGPPSYSSSESYRHRRPETRPFVPERSGLSAALEEDSLPLVRQRRPAATAARGAVPVPMSAGRAGEGEAGGGMGMGKGFHQSAPVNVPAWPSWRRGRRVEAEDGEEEKEEEEEEEEMVPPHVIVARSHVMTFSVFEGVGRTLKGRDLRRVRNAVLQKTGFL</sequence>
<reference evidence="3" key="2">
    <citation type="submission" date="2019-07" db="EMBL/GenBank/DDBJ databases">
        <authorList>
            <person name="Yang Y."/>
            <person name="Bocs S."/>
            <person name="Baudouin L."/>
        </authorList>
    </citation>
    <scope>NUCLEOTIDE SEQUENCE</scope>
    <source>
        <tissue evidence="3">Spear leaf of Hainan Tall coconut</tissue>
    </source>
</reference>
<dbReference type="EMBL" id="CM017881">
    <property type="protein sequence ID" value="KAG1362266.1"/>
    <property type="molecule type" value="Genomic_DNA"/>
</dbReference>
<feature type="region of interest" description="Disordered" evidence="2">
    <location>
        <begin position="47"/>
        <end position="98"/>
    </location>
</feature>
<dbReference type="OrthoDB" id="684536at2759"/>
<evidence type="ECO:0008006" key="5">
    <source>
        <dbReference type="Google" id="ProtNLM"/>
    </source>
</evidence>
<proteinExistence type="inferred from homology"/>